<protein>
    <submittedName>
        <fullName evidence="1">Uncharacterized protein</fullName>
    </submittedName>
</protein>
<dbReference type="STRING" id="105785.A0A2J7PSL4"/>
<dbReference type="OrthoDB" id="24555at2759"/>
<proteinExistence type="predicted"/>
<name>A0A2J7PSL4_9NEOP</name>
<gene>
    <name evidence="1" type="ORF">B7P43_G07310</name>
</gene>
<dbReference type="InterPro" id="IPR039259">
    <property type="entry name" value="Protein_maelstrom"/>
</dbReference>
<dbReference type="GO" id="GO:0045892">
    <property type="term" value="P:negative regulation of DNA-templated transcription"/>
    <property type="evidence" value="ECO:0007669"/>
    <property type="project" value="TreeGrafter"/>
</dbReference>
<dbReference type="Proteomes" id="UP000235965">
    <property type="component" value="Unassembled WGS sequence"/>
</dbReference>
<dbReference type="PANTHER" id="PTHR21358:SF4">
    <property type="entry name" value="PROTEIN MAELSTROM HOMOLOG"/>
    <property type="match status" value="1"/>
</dbReference>
<dbReference type="GO" id="GO:0007283">
    <property type="term" value="P:spermatogenesis"/>
    <property type="evidence" value="ECO:0007669"/>
    <property type="project" value="TreeGrafter"/>
</dbReference>
<dbReference type="PANTHER" id="PTHR21358">
    <property type="entry name" value="PROTEIN MAELSTROM HOMOLOG"/>
    <property type="match status" value="1"/>
</dbReference>
<reference evidence="1 2" key="1">
    <citation type="submission" date="2017-12" db="EMBL/GenBank/DDBJ databases">
        <title>Hemimetabolous genomes reveal molecular basis of termite eusociality.</title>
        <authorList>
            <person name="Harrison M.C."/>
            <person name="Jongepier E."/>
            <person name="Robertson H.M."/>
            <person name="Arning N."/>
            <person name="Bitard-Feildel T."/>
            <person name="Chao H."/>
            <person name="Childers C.P."/>
            <person name="Dinh H."/>
            <person name="Doddapaneni H."/>
            <person name="Dugan S."/>
            <person name="Gowin J."/>
            <person name="Greiner C."/>
            <person name="Han Y."/>
            <person name="Hu H."/>
            <person name="Hughes D.S.T."/>
            <person name="Huylmans A.-K."/>
            <person name="Kemena C."/>
            <person name="Kremer L.P.M."/>
            <person name="Lee S.L."/>
            <person name="Lopez-Ezquerra A."/>
            <person name="Mallet L."/>
            <person name="Monroy-Kuhn J.M."/>
            <person name="Moser A."/>
            <person name="Murali S.C."/>
            <person name="Muzny D.M."/>
            <person name="Otani S."/>
            <person name="Piulachs M.-D."/>
            <person name="Poelchau M."/>
            <person name="Qu J."/>
            <person name="Schaub F."/>
            <person name="Wada-Katsumata A."/>
            <person name="Worley K.C."/>
            <person name="Xie Q."/>
            <person name="Ylla G."/>
            <person name="Poulsen M."/>
            <person name="Gibbs R.A."/>
            <person name="Schal C."/>
            <person name="Richards S."/>
            <person name="Belles X."/>
            <person name="Korb J."/>
            <person name="Bornberg-Bauer E."/>
        </authorList>
    </citation>
    <scope>NUCLEOTIDE SEQUENCE [LARGE SCALE GENOMIC DNA]</scope>
    <source>
        <tissue evidence="1">Whole body</tissue>
    </source>
</reference>
<dbReference type="AlphaFoldDB" id="A0A2J7PSL4"/>
<dbReference type="GO" id="GO:0005634">
    <property type="term" value="C:nucleus"/>
    <property type="evidence" value="ECO:0007669"/>
    <property type="project" value="TreeGrafter"/>
</dbReference>
<keyword evidence="2" id="KW-1185">Reference proteome</keyword>
<dbReference type="InParanoid" id="A0A2J7PSL4"/>
<dbReference type="GO" id="GO:0034587">
    <property type="term" value="P:piRNA processing"/>
    <property type="evidence" value="ECO:0007669"/>
    <property type="project" value="TreeGrafter"/>
</dbReference>
<comment type="caution">
    <text evidence="1">The sequence shown here is derived from an EMBL/GenBank/DDBJ whole genome shotgun (WGS) entry which is preliminary data.</text>
</comment>
<dbReference type="GO" id="GO:0043565">
    <property type="term" value="F:sequence-specific DNA binding"/>
    <property type="evidence" value="ECO:0007669"/>
    <property type="project" value="TreeGrafter"/>
</dbReference>
<accession>A0A2J7PSL4</accession>
<organism evidence="1 2">
    <name type="scientific">Cryptotermes secundus</name>
    <dbReference type="NCBI Taxonomy" id="105785"/>
    <lineage>
        <taxon>Eukaryota</taxon>
        <taxon>Metazoa</taxon>
        <taxon>Ecdysozoa</taxon>
        <taxon>Arthropoda</taxon>
        <taxon>Hexapoda</taxon>
        <taxon>Insecta</taxon>
        <taxon>Pterygota</taxon>
        <taxon>Neoptera</taxon>
        <taxon>Polyneoptera</taxon>
        <taxon>Dictyoptera</taxon>
        <taxon>Blattodea</taxon>
        <taxon>Blattoidea</taxon>
        <taxon>Termitoidae</taxon>
        <taxon>Kalotermitidae</taxon>
        <taxon>Cryptotermitinae</taxon>
        <taxon>Cryptotermes</taxon>
    </lineage>
</organism>
<dbReference type="GO" id="GO:0007140">
    <property type="term" value="P:male meiotic nuclear division"/>
    <property type="evidence" value="ECO:0007669"/>
    <property type="project" value="TreeGrafter"/>
</dbReference>
<sequence>MPQTKKESPEDGFSFLLLDVQKKVQERGAAFMSEMAALMWEHMTPDERWTYEERPRNKKQNLSHADSKNKFRPRRRYCLWLERVLIRANRQTSMTQEIEERVFALKHQNSLKSLLLHLVHVNCCCIHRIAGYLSCEIPLAELTIVDGVKKLFHVFLHLKTFLSGWRFHDAWIQKLVPHYKCLNNGGKYVEK</sequence>
<evidence type="ECO:0000313" key="2">
    <source>
        <dbReference type="Proteomes" id="UP000235965"/>
    </source>
</evidence>
<dbReference type="EMBL" id="NEVH01021927">
    <property type="protein sequence ID" value="PNF19324.1"/>
    <property type="molecule type" value="Genomic_DNA"/>
</dbReference>
<dbReference type="GO" id="GO:0043186">
    <property type="term" value="C:P granule"/>
    <property type="evidence" value="ECO:0007669"/>
    <property type="project" value="TreeGrafter"/>
</dbReference>
<evidence type="ECO:0000313" key="1">
    <source>
        <dbReference type="EMBL" id="PNF19324.1"/>
    </source>
</evidence>